<evidence type="ECO:0008006" key="14">
    <source>
        <dbReference type="Google" id="ProtNLM"/>
    </source>
</evidence>
<sequence length="359" mass="37713">MSGNTNSDILVAGAIAAFTVDLLVYPLDTIKTRIQSPQYAKLYTDSRTGKVDPKLFRGVYQGIGSVIIATLPSYSQQLTAGAAGAFFTTYERTKSLFTTWNTNTKGKDILPIALVHASASSLAELVSCAILTPAEVIKQNAQMVSSSNPTNATLDTLRRFRSNPLALWRGYTALAGRNLPFTAMQFPLFERLKTGIKEYRDEKGLTRGGVVEMGVITAVSAGSAGAVSAVITTPIDVVKTRVMLAAGDGGSGSGPSKDAQSGGGGGGGGGGKAGLVDALGNSSKDTVKKVADSVKGRKSSWAIGKEIVEEKGFRGLWRGGALRGVWTFIGAGLYLGAYESGRVWLAGRRGEKVDEDELF</sequence>
<dbReference type="Pfam" id="PF00153">
    <property type="entry name" value="Mito_carr"/>
    <property type="match status" value="4"/>
</dbReference>
<accession>A0A4Q4S0E1</accession>
<keyword evidence="6" id="KW-0496">Mitochondrion</keyword>
<evidence type="ECO:0000256" key="9">
    <source>
        <dbReference type="PROSITE-ProRule" id="PRU00282"/>
    </source>
</evidence>
<dbReference type="EMBL" id="PEJP01000022">
    <property type="protein sequence ID" value="RYO63220.1"/>
    <property type="molecule type" value="Genomic_DNA"/>
</dbReference>
<keyword evidence="3 10" id="KW-0813">Transport</keyword>
<dbReference type="OrthoDB" id="250329at2759"/>
<evidence type="ECO:0000256" key="4">
    <source>
        <dbReference type="ARBA" id="ARBA00022692"/>
    </source>
</evidence>
<evidence type="ECO:0000313" key="12">
    <source>
        <dbReference type="EMBL" id="RYO63220.1"/>
    </source>
</evidence>
<comment type="subcellular location">
    <subcellularLocation>
        <location evidence="1">Membrane</location>
        <topology evidence="1">Multi-pass membrane protein</topology>
    </subcellularLocation>
</comment>
<comment type="caution">
    <text evidence="12">The sequence shown here is derived from an EMBL/GenBank/DDBJ whole genome shotgun (WGS) entry which is preliminary data.</text>
</comment>
<evidence type="ECO:0000256" key="7">
    <source>
        <dbReference type="ARBA" id="ARBA00022989"/>
    </source>
</evidence>
<feature type="region of interest" description="Disordered" evidence="11">
    <location>
        <begin position="248"/>
        <end position="270"/>
    </location>
</feature>
<evidence type="ECO:0000256" key="8">
    <source>
        <dbReference type="ARBA" id="ARBA00023136"/>
    </source>
</evidence>
<comment type="similarity">
    <text evidence="2 10">Belongs to the mitochondrial carrier (TC 2.A.29) family.</text>
</comment>
<evidence type="ECO:0000256" key="5">
    <source>
        <dbReference type="ARBA" id="ARBA00022737"/>
    </source>
</evidence>
<evidence type="ECO:0000256" key="3">
    <source>
        <dbReference type="ARBA" id="ARBA00022448"/>
    </source>
</evidence>
<feature type="repeat" description="Solcar" evidence="9">
    <location>
        <begin position="4"/>
        <end position="96"/>
    </location>
</feature>
<name>A0A4Q4S0E1_9PLEO</name>
<evidence type="ECO:0000256" key="1">
    <source>
        <dbReference type="ARBA" id="ARBA00004141"/>
    </source>
</evidence>
<keyword evidence="7" id="KW-1133">Transmembrane helix</keyword>
<dbReference type="PROSITE" id="PS50920">
    <property type="entry name" value="SOLCAR"/>
    <property type="match status" value="3"/>
</dbReference>
<keyword evidence="6" id="KW-0999">Mitochondrion inner membrane</keyword>
<feature type="repeat" description="Solcar" evidence="9">
    <location>
        <begin position="111"/>
        <end position="195"/>
    </location>
</feature>
<keyword evidence="4 9" id="KW-0812">Transmembrane</keyword>
<dbReference type="GO" id="GO:0016020">
    <property type="term" value="C:membrane"/>
    <property type="evidence" value="ECO:0007669"/>
    <property type="project" value="UniProtKB-SubCell"/>
</dbReference>
<keyword evidence="5" id="KW-0677">Repeat</keyword>
<feature type="compositionally biased region" description="Gly residues" evidence="11">
    <location>
        <begin position="261"/>
        <end position="270"/>
    </location>
</feature>
<gene>
    <name evidence="12" type="ORF">AA0113_g6155</name>
</gene>
<dbReference type="PANTHER" id="PTHR45667">
    <property type="entry name" value="S-ADENOSYLMETHIONINE MITOCHONDRIAL CARRIER PROTEIN"/>
    <property type="match status" value="1"/>
</dbReference>
<keyword evidence="8 9" id="KW-0472">Membrane</keyword>
<reference evidence="13" key="1">
    <citation type="journal article" date="2019" name="bioRxiv">
        <title>Genomics, evolutionary history and diagnostics of the Alternaria alternata species group including apple and Asian pear pathotypes.</title>
        <authorList>
            <person name="Armitage A.D."/>
            <person name="Cockerton H.M."/>
            <person name="Sreenivasaprasad S."/>
            <person name="Woodhall J.W."/>
            <person name="Lane C.R."/>
            <person name="Harrison R.J."/>
            <person name="Clarkson J.P."/>
        </authorList>
    </citation>
    <scope>NUCLEOTIDE SEQUENCE [LARGE SCALE GENOMIC DNA]</scope>
    <source>
        <strain evidence="13">RGR 97.0016</strain>
    </source>
</reference>
<evidence type="ECO:0000256" key="6">
    <source>
        <dbReference type="ARBA" id="ARBA00022792"/>
    </source>
</evidence>
<evidence type="ECO:0000256" key="11">
    <source>
        <dbReference type="SAM" id="MobiDB-lite"/>
    </source>
</evidence>
<protein>
    <recommendedName>
        <fullName evidence="14">Mitochondrial carrier</fullName>
    </recommendedName>
</protein>
<organism evidence="12 13">
    <name type="scientific">Alternaria arborescens</name>
    <dbReference type="NCBI Taxonomy" id="156630"/>
    <lineage>
        <taxon>Eukaryota</taxon>
        <taxon>Fungi</taxon>
        <taxon>Dikarya</taxon>
        <taxon>Ascomycota</taxon>
        <taxon>Pezizomycotina</taxon>
        <taxon>Dothideomycetes</taxon>
        <taxon>Pleosporomycetidae</taxon>
        <taxon>Pleosporales</taxon>
        <taxon>Pleosporineae</taxon>
        <taxon>Pleosporaceae</taxon>
        <taxon>Alternaria</taxon>
        <taxon>Alternaria sect. Alternaria</taxon>
    </lineage>
</organism>
<evidence type="ECO:0000313" key="13">
    <source>
        <dbReference type="Proteomes" id="UP000293823"/>
    </source>
</evidence>
<dbReference type="Gene3D" id="1.50.40.10">
    <property type="entry name" value="Mitochondrial carrier domain"/>
    <property type="match status" value="2"/>
</dbReference>
<dbReference type="InterPro" id="IPR018108">
    <property type="entry name" value="MCP_transmembrane"/>
</dbReference>
<proteinExistence type="inferred from homology"/>
<dbReference type="Proteomes" id="UP000293823">
    <property type="component" value="Unassembled WGS sequence"/>
</dbReference>
<dbReference type="SUPFAM" id="SSF103506">
    <property type="entry name" value="Mitochondrial carrier"/>
    <property type="match status" value="1"/>
</dbReference>
<evidence type="ECO:0000256" key="2">
    <source>
        <dbReference type="ARBA" id="ARBA00006375"/>
    </source>
</evidence>
<feature type="repeat" description="Solcar" evidence="9">
    <location>
        <begin position="212"/>
        <end position="344"/>
    </location>
</feature>
<evidence type="ECO:0000256" key="10">
    <source>
        <dbReference type="RuleBase" id="RU000488"/>
    </source>
</evidence>
<keyword evidence="13" id="KW-1185">Reference proteome</keyword>
<dbReference type="InterPro" id="IPR023395">
    <property type="entry name" value="MCP_dom_sf"/>
</dbReference>
<dbReference type="AlphaFoldDB" id="A0A4Q4S0E1"/>